<evidence type="ECO:0000256" key="4">
    <source>
        <dbReference type="ARBA" id="ARBA00023159"/>
    </source>
</evidence>
<dbReference type="PROSITE" id="PS51152">
    <property type="entry name" value="NFYA_HAP2_2"/>
    <property type="match status" value="1"/>
</dbReference>
<dbReference type="InterPro" id="IPR001289">
    <property type="entry name" value="NFYA"/>
</dbReference>
<proteinExistence type="inferred from homology"/>
<evidence type="ECO:0000256" key="6">
    <source>
        <dbReference type="ARBA" id="ARBA00023242"/>
    </source>
</evidence>
<dbReference type="AlphaFoldDB" id="A0ABD1IE53"/>
<keyword evidence="6 8" id="KW-0539">Nucleus</keyword>
<dbReference type="Proteomes" id="UP001567538">
    <property type="component" value="Unassembled WGS sequence"/>
</dbReference>
<keyword evidence="5 8" id="KW-0804">Transcription</keyword>
<evidence type="ECO:0000256" key="1">
    <source>
        <dbReference type="ARBA" id="ARBA00004123"/>
    </source>
</evidence>
<comment type="caution">
    <text evidence="10">The sequence shown here is derived from an EMBL/GenBank/DDBJ whole genome shotgun (WGS) entry which is preliminary data.</text>
</comment>
<comment type="function">
    <text evidence="8">Component of the sequence-specific heterotrimeric transcription factor (NF-Y) which specifically recognizes a 5'-CCAAT-3' box motif found in the promoters of its target genes.</text>
</comment>
<dbReference type="GO" id="GO:0005634">
    <property type="term" value="C:nucleus"/>
    <property type="evidence" value="ECO:0007669"/>
    <property type="project" value="UniProtKB-SubCell"/>
</dbReference>
<keyword evidence="2 8" id="KW-0805">Transcription regulation</keyword>
<evidence type="ECO:0000256" key="5">
    <source>
        <dbReference type="ARBA" id="ARBA00023163"/>
    </source>
</evidence>
<dbReference type="PANTHER" id="PTHR12632">
    <property type="entry name" value="TRANSCRIPTION FACTOR NF-Y ALPHA-RELATED"/>
    <property type="match status" value="1"/>
</dbReference>
<dbReference type="Pfam" id="PF02045">
    <property type="entry name" value="CBFB_NFYA"/>
    <property type="match status" value="1"/>
</dbReference>
<dbReference type="SMART" id="SM00521">
    <property type="entry name" value="CBF"/>
    <property type="match status" value="1"/>
</dbReference>
<dbReference type="InterPro" id="IPR018362">
    <property type="entry name" value="CCAAT-binding_factor_CS"/>
</dbReference>
<reference evidence="10 11" key="1">
    <citation type="submission" date="2024-06" db="EMBL/GenBank/DDBJ databases">
        <title>A chromosome level genome sequence of Diviner's sage (Salvia divinorum).</title>
        <authorList>
            <person name="Ford S.A."/>
            <person name="Ro D.-K."/>
            <person name="Ness R.W."/>
            <person name="Phillips M.A."/>
        </authorList>
    </citation>
    <scope>NUCLEOTIDE SEQUENCE [LARGE SCALE GENOMIC DNA]</scope>
    <source>
        <strain evidence="10">SAF-2024a</strain>
        <tissue evidence="10">Leaf</tissue>
    </source>
</reference>
<evidence type="ECO:0000256" key="8">
    <source>
        <dbReference type="RuleBase" id="RU367155"/>
    </source>
</evidence>
<comment type="similarity">
    <text evidence="8">Belongs to the NFYA/HAP2 subunit family.</text>
</comment>
<dbReference type="GO" id="GO:0003677">
    <property type="term" value="F:DNA binding"/>
    <property type="evidence" value="ECO:0007669"/>
    <property type="project" value="UniProtKB-KW"/>
</dbReference>
<evidence type="ECO:0000256" key="7">
    <source>
        <dbReference type="ARBA" id="ARBA00025911"/>
    </source>
</evidence>
<sequence>MTMHTIFFKESEGIFQDPQEIPLWSVVGSPPPPPTPQKAPSLEISVGKNLQLGVAKESDEDRRVLAKEDSTHFTVFPVQDASMEHEGQLKLGFGQPLICAQYPYKYSAEQCYGLYPAQIEGSRMMLPLNVAIEGGPIFVNAKQYNAIMRRRRCRAKAEWKNQEMKTRKPYMHLSRHLHAVRRHRGVGGRFLSAKGSNGEEKTKAGKQANHVQPQPTESQMSEVLESDGGRRSTKASNSSSGSEVTSYLHHFEFDLLQPSFPPLMASNYLKV</sequence>
<evidence type="ECO:0000256" key="3">
    <source>
        <dbReference type="ARBA" id="ARBA00023125"/>
    </source>
</evidence>
<organism evidence="10 11">
    <name type="scientific">Salvia divinorum</name>
    <name type="common">Maria pastora</name>
    <name type="synonym">Diviner's sage</name>
    <dbReference type="NCBI Taxonomy" id="28513"/>
    <lineage>
        <taxon>Eukaryota</taxon>
        <taxon>Viridiplantae</taxon>
        <taxon>Streptophyta</taxon>
        <taxon>Embryophyta</taxon>
        <taxon>Tracheophyta</taxon>
        <taxon>Spermatophyta</taxon>
        <taxon>Magnoliopsida</taxon>
        <taxon>eudicotyledons</taxon>
        <taxon>Gunneridae</taxon>
        <taxon>Pentapetalae</taxon>
        <taxon>asterids</taxon>
        <taxon>lamiids</taxon>
        <taxon>Lamiales</taxon>
        <taxon>Lamiaceae</taxon>
        <taxon>Nepetoideae</taxon>
        <taxon>Mentheae</taxon>
        <taxon>Salviinae</taxon>
        <taxon>Salvia</taxon>
        <taxon>Salvia subgen. Calosphace</taxon>
    </lineage>
</organism>
<evidence type="ECO:0000313" key="10">
    <source>
        <dbReference type="EMBL" id="KAL1566114.1"/>
    </source>
</evidence>
<keyword evidence="3 8" id="KW-0238">DNA-binding</keyword>
<dbReference type="GO" id="GO:0003700">
    <property type="term" value="F:DNA-binding transcription factor activity"/>
    <property type="evidence" value="ECO:0007669"/>
    <property type="project" value="UniProtKB-UniRule"/>
</dbReference>
<feature type="compositionally biased region" description="Polar residues" evidence="9">
    <location>
        <begin position="209"/>
        <end position="221"/>
    </location>
</feature>
<evidence type="ECO:0000256" key="9">
    <source>
        <dbReference type="SAM" id="MobiDB-lite"/>
    </source>
</evidence>
<comment type="subunit">
    <text evidence="7">Heterotrimeric transcription factor composed of three components, NF-YA, NF-YB and NF-YC. NF-YB and NF-YC must interact and dimerize for NF-YA association and DNA binding.</text>
</comment>
<feature type="region of interest" description="Disordered" evidence="9">
    <location>
        <begin position="188"/>
        <end position="242"/>
    </location>
</feature>
<keyword evidence="11" id="KW-1185">Reference proteome</keyword>
<accession>A0ABD1IE53</accession>
<name>A0ABD1IE53_SALDI</name>
<evidence type="ECO:0000256" key="2">
    <source>
        <dbReference type="ARBA" id="ARBA00023015"/>
    </source>
</evidence>
<gene>
    <name evidence="10" type="ORF">AAHA92_01757</name>
</gene>
<comment type="subcellular location">
    <subcellularLocation>
        <location evidence="1 8">Nucleus</location>
    </subcellularLocation>
</comment>
<dbReference type="EMBL" id="JBEAFC010000002">
    <property type="protein sequence ID" value="KAL1566114.1"/>
    <property type="molecule type" value="Genomic_DNA"/>
</dbReference>
<protein>
    <recommendedName>
        <fullName evidence="8">Nuclear transcription factor Y subunit</fullName>
    </recommendedName>
</protein>
<dbReference type="Gene3D" id="6.10.250.2430">
    <property type="match status" value="1"/>
</dbReference>
<keyword evidence="4" id="KW-0010">Activator</keyword>
<dbReference type="PROSITE" id="PS00686">
    <property type="entry name" value="NFYA_HAP2_1"/>
    <property type="match status" value="1"/>
</dbReference>
<evidence type="ECO:0000313" key="11">
    <source>
        <dbReference type="Proteomes" id="UP001567538"/>
    </source>
</evidence>
<dbReference type="PRINTS" id="PR00616">
    <property type="entry name" value="CCAATSUBUNTB"/>
</dbReference>